<dbReference type="InterPro" id="IPR011053">
    <property type="entry name" value="Single_hybrid_motif"/>
</dbReference>
<comment type="subcellular location">
    <subcellularLocation>
        <location evidence="1">Membrane</location>
        <topology evidence="1">Single-pass membrane protein</topology>
    </subcellularLocation>
</comment>
<evidence type="ECO:0000259" key="8">
    <source>
        <dbReference type="Pfam" id="PF25997"/>
    </source>
</evidence>
<dbReference type="PANTHER" id="PTHR30386">
    <property type="entry name" value="MEMBRANE FUSION SUBUNIT OF EMRAB-TOLC MULTIDRUG EFFLUX PUMP"/>
    <property type="match status" value="1"/>
</dbReference>
<evidence type="ECO:0000256" key="5">
    <source>
        <dbReference type="ARBA" id="ARBA00023136"/>
    </source>
</evidence>
<dbReference type="AlphaFoldDB" id="A0A3E0IMN7"/>
<comment type="caution">
    <text evidence="9">The sequence shown here is derived from an EMBL/GenBank/DDBJ whole genome shotgun (WGS) entry which is preliminary data.</text>
</comment>
<accession>A0A3E0IMN7</accession>
<dbReference type="CDD" id="cd06849">
    <property type="entry name" value="lipoyl_domain"/>
    <property type="match status" value="1"/>
</dbReference>
<keyword evidence="3 6" id="KW-0812">Transmembrane</keyword>
<evidence type="ECO:0000313" key="10">
    <source>
        <dbReference type="Proteomes" id="UP000256562"/>
    </source>
</evidence>
<reference evidence="9 10" key="1">
    <citation type="journal article" date="2018" name="Vet. Microbiol.">
        <title>Characterisation of Staphylococcus felis isolated from cats using whole genome sequencing.</title>
        <authorList>
            <person name="Worthing K."/>
            <person name="Pang S."/>
            <person name="Trott D.J."/>
            <person name="Abraham S."/>
            <person name="Coombs G.W."/>
            <person name="Jordan D."/>
            <person name="McIntyre L."/>
            <person name="Davies M.R."/>
            <person name="Norris J."/>
        </authorList>
    </citation>
    <scope>NUCLEOTIDE SEQUENCE [LARGE SCALE GENOMIC DNA]</scope>
    <source>
        <strain evidence="9 10">F9</strain>
    </source>
</reference>
<protein>
    <submittedName>
        <fullName evidence="9">HlyD family secretion protein</fullName>
    </submittedName>
</protein>
<evidence type="ECO:0000256" key="2">
    <source>
        <dbReference type="ARBA" id="ARBA00009477"/>
    </source>
</evidence>
<dbReference type="Pfam" id="PF25963">
    <property type="entry name" value="Beta-barrel_AAEA"/>
    <property type="match status" value="1"/>
</dbReference>
<dbReference type="EMBL" id="QKXQ01000475">
    <property type="protein sequence ID" value="REH92557.1"/>
    <property type="molecule type" value="Genomic_DNA"/>
</dbReference>
<dbReference type="InterPro" id="IPR058635">
    <property type="entry name" value="BSH_YhbJ"/>
</dbReference>
<proteinExistence type="inferred from homology"/>
<feature type="transmembrane region" description="Helical" evidence="6">
    <location>
        <begin position="7"/>
        <end position="26"/>
    </location>
</feature>
<dbReference type="SUPFAM" id="SSF51230">
    <property type="entry name" value="Single hybrid motif"/>
    <property type="match status" value="1"/>
</dbReference>
<evidence type="ECO:0000256" key="1">
    <source>
        <dbReference type="ARBA" id="ARBA00004167"/>
    </source>
</evidence>
<dbReference type="GO" id="GO:0016020">
    <property type="term" value="C:membrane"/>
    <property type="evidence" value="ECO:0007669"/>
    <property type="project" value="UniProtKB-SubCell"/>
</dbReference>
<dbReference type="Proteomes" id="UP000256562">
    <property type="component" value="Unassembled WGS sequence"/>
</dbReference>
<dbReference type="PANTHER" id="PTHR30386:SF26">
    <property type="entry name" value="TRANSPORT PROTEIN COMB"/>
    <property type="match status" value="1"/>
</dbReference>
<dbReference type="OrthoDB" id="9811754at2"/>
<evidence type="ECO:0000313" key="9">
    <source>
        <dbReference type="EMBL" id="REH92557.1"/>
    </source>
</evidence>
<keyword evidence="4 6" id="KW-1133">Transmembrane helix</keyword>
<comment type="similarity">
    <text evidence="2">Belongs to the membrane fusion protein (MFP) (TC 8.A.1) family.</text>
</comment>
<feature type="domain" description="p-hydroxybenzoic acid efflux pump subunit AaeA-like beta-barrel" evidence="7">
    <location>
        <begin position="123"/>
        <end position="213"/>
    </location>
</feature>
<dbReference type="InterPro" id="IPR058634">
    <property type="entry name" value="AaeA-lik-b-barrel"/>
</dbReference>
<sequence length="215" mass="22793">MKKIIMINIISIVLLVIIGIVGFYFYNQSVNYIKTDNAQVDGQQIKIASPASGQISKLDVKEGDKLNKGDTVAQVQSQSGEGGSQTMTIEMPSNGTIAKLDAQSEGVAQAGQPIAYAYNMDALYITANIDETAIQDVKKGQAVDVSIDGQDAKIKGEVDHIGKATASSFSLMPSSNSDGNYTKVTQVVPVTIKLDNQPSNGVVPGMNAEVSIHKN</sequence>
<evidence type="ECO:0000259" key="7">
    <source>
        <dbReference type="Pfam" id="PF25963"/>
    </source>
</evidence>
<dbReference type="Pfam" id="PF25997">
    <property type="entry name" value="BSH_YhbJ"/>
    <property type="match status" value="1"/>
</dbReference>
<keyword evidence="5 6" id="KW-0472">Membrane</keyword>
<evidence type="ECO:0000256" key="3">
    <source>
        <dbReference type="ARBA" id="ARBA00022692"/>
    </source>
</evidence>
<dbReference type="RefSeq" id="WP_116094928.1">
    <property type="nucleotide sequence ID" value="NZ_QKXN01000084.1"/>
</dbReference>
<evidence type="ECO:0000256" key="4">
    <source>
        <dbReference type="ARBA" id="ARBA00022989"/>
    </source>
</evidence>
<name>A0A3E0IMN7_9STAP</name>
<gene>
    <name evidence="9" type="ORF">DOS83_10235</name>
</gene>
<dbReference type="InterPro" id="IPR050739">
    <property type="entry name" value="MFP"/>
</dbReference>
<organism evidence="9 10">
    <name type="scientific">Staphylococcus felis</name>
    <dbReference type="NCBI Taxonomy" id="46127"/>
    <lineage>
        <taxon>Bacteria</taxon>
        <taxon>Bacillati</taxon>
        <taxon>Bacillota</taxon>
        <taxon>Bacilli</taxon>
        <taxon>Bacillales</taxon>
        <taxon>Staphylococcaceae</taxon>
        <taxon>Staphylococcus</taxon>
    </lineage>
</organism>
<evidence type="ECO:0000256" key="6">
    <source>
        <dbReference type="SAM" id="Phobius"/>
    </source>
</evidence>
<feature type="domain" description="YhbJ barrel-sandwich hybrid" evidence="8">
    <location>
        <begin position="45"/>
        <end position="116"/>
    </location>
</feature>
<dbReference type="Gene3D" id="2.40.30.170">
    <property type="match status" value="1"/>
</dbReference>
<dbReference type="Gene3D" id="2.40.50.100">
    <property type="match status" value="1"/>
</dbReference>